<proteinExistence type="predicted"/>
<name>A0A7M7H7H0_NASVI</name>
<feature type="compositionally biased region" description="Polar residues" evidence="1">
    <location>
        <begin position="268"/>
        <end position="288"/>
    </location>
</feature>
<dbReference type="Pfam" id="PF24542">
    <property type="entry name" value="Ig_TPPC8_C"/>
    <property type="match status" value="1"/>
</dbReference>
<dbReference type="GO" id="GO:1990072">
    <property type="term" value="C:TRAPPIII protein complex"/>
    <property type="evidence" value="ECO:0007669"/>
    <property type="project" value="TreeGrafter"/>
</dbReference>
<evidence type="ECO:0000256" key="1">
    <source>
        <dbReference type="SAM" id="MobiDB-lite"/>
    </source>
</evidence>
<dbReference type="Pfam" id="PF24545">
    <property type="entry name" value="Ig_TPPC8_1st"/>
    <property type="match status" value="1"/>
</dbReference>
<evidence type="ECO:0000259" key="5">
    <source>
        <dbReference type="Pfam" id="PF24546"/>
    </source>
</evidence>
<feature type="domain" description="TPPC8 C-terminal Ig-like" evidence="2">
    <location>
        <begin position="1296"/>
        <end position="1407"/>
    </location>
</feature>
<dbReference type="SMR" id="A0A7M7H7H0"/>
<dbReference type="InterPro" id="IPR057651">
    <property type="entry name" value="Ig_TPPC8_C"/>
</dbReference>
<dbReference type="OrthoDB" id="203724at2759"/>
<dbReference type="InterPro" id="IPR058540">
    <property type="entry name" value="Ig_TPPC8_3rd"/>
</dbReference>
<dbReference type="Pfam" id="PF24546">
    <property type="entry name" value="Ig_TPPC8_3rd"/>
    <property type="match status" value="1"/>
</dbReference>
<evidence type="ECO:0000259" key="4">
    <source>
        <dbReference type="Pfam" id="PF24545"/>
    </source>
</evidence>
<evidence type="ECO:0000313" key="6">
    <source>
        <dbReference type="EnsemblMetazoa" id="XP_008212081"/>
    </source>
</evidence>
<dbReference type="FunCoup" id="A0A7M7H7H0">
    <property type="interactions" value="2128"/>
</dbReference>
<dbReference type="InterPro" id="IPR024420">
    <property type="entry name" value="TRAPP_III_complex_Trs85"/>
</dbReference>
<dbReference type="PANTHER" id="PTHR12975:SF6">
    <property type="entry name" value="TRAFFICKING PROTEIN PARTICLE COMPLEX SUBUNIT 8"/>
    <property type="match status" value="1"/>
</dbReference>
<dbReference type="EnsemblMetazoa" id="XM_008213859">
    <property type="protein sequence ID" value="XP_008212081"/>
    <property type="gene ID" value="LOC100114971"/>
</dbReference>
<protein>
    <recommendedName>
        <fullName evidence="8">Trafficking protein particle complex subunit 8</fullName>
    </recommendedName>
</protein>
<dbReference type="KEGG" id="nvi:100114971"/>
<evidence type="ECO:0008006" key="8">
    <source>
        <dbReference type="Google" id="ProtNLM"/>
    </source>
</evidence>
<dbReference type="OMA" id="GHTISMW"/>
<dbReference type="PANTHER" id="PTHR12975">
    <property type="entry name" value="TRANSPORT PROTEIN TRAPP"/>
    <property type="match status" value="1"/>
</dbReference>
<dbReference type="SUPFAM" id="SSF48452">
    <property type="entry name" value="TPR-like"/>
    <property type="match status" value="1"/>
</dbReference>
<keyword evidence="7" id="KW-1185">Reference proteome</keyword>
<feature type="domain" description="TPPC8 first Ig-like" evidence="4">
    <location>
        <begin position="745"/>
        <end position="948"/>
    </location>
</feature>
<gene>
    <name evidence="6" type="primary">100114971</name>
</gene>
<reference evidence="6" key="1">
    <citation type="submission" date="2021-01" db="UniProtKB">
        <authorList>
            <consortium name="EnsemblMetazoa"/>
        </authorList>
    </citation>
    <scope>IDENTIFICATION</scope>
</reference>
<dbReference type="InParanoid" id="A0A7M7H7H0"/>
<organism evidence="6 7">
    <name type="scientific">Nasonia vitripennis</name>
    <name type="common">Parasitic wasp</name>
    <dbReference type="NCBI Taxonomy" id="7425"/>
    <lineage>
        <taxon>Eukaryota</taxon>
        <taxon>Metazoa</taxon>
        <taxon>Ecdysozoa</taxon>
        <taxon>Arthropoda</taxon>
        <taxon>Hexapoda</taxon>
        <taxon>Insecta</taxon>
        <taxon>Pterygota</taxon>
        <taxon>Neoptera</taxon>
        <taxon>Endopterygota</taxon>
        <taxon>Hymenoptera</taxon>
        <taxon>Apocrita</taxon>
        <taxon>Proctotrupomorpha</taxon>
        <taxon>Chalcidoidea</taxon>
        <taxon>Pteromalidae</taxon>
        <taxon>Pteromalinae</taxon>
        <taxon>Nasonia</taxon>
    </lineage>
</organism>
<dbReference type="InterPro" id="IPR058541">
    <property type="entry name" value="Ig_TPPC8_1st"/>
</dbReference>
<dbReference type="InterPro" id="IPR058538">
    <property type="entry name" value="Ig_TPPC8_2nd"/>
</dbReference>
<feature type="compositionally biased region" description="Low complexity" evidence="1">
    <location>
        <begin position="250"/>
        <end position="259"/>
    </location>
</feature>
<dbReference type="Proteomes" id="UP000002358">
    <property type="component" value="Chromosome 4"/>
</dbReference>
<dbReference type="Pfam" id="PF12739">
    <property type="entry name" value="TRAPPC-Trs85"/>
    <property type="match status" value="1"/>
</dbReference>
<dbReference type="InterPro" id="IPR011990">
    <property type="entry name" value="TPR-like_helical_dom_sf"/>
</dbReference>
<feature type="domain" description="TPPC8 third Ig-like" evidence="5">
    <location>
        <begin position="1060"/>
        <end position="1240"/>
    </location>
</feature>
<evidence type="ECO:0000313" key="7">
    <source>
        <dbReference type="Proteomes" id="UP000002358"/>
    </source>
</evidence>
<feature type="domain" description="TPPC8 second Ig-like" evidence="3">
    <location>
        <begin position="949"/>
        <end position="1056"/>
    </location>
</feature>
<sequence>MAQCKLTPREFIINAFSPQVAAVCSAYAEATCQKNNLSFIELLQPFCRLNTEGHIKDPQGTTVVIRSLQISIKDVNYSPPEPNIARKMLNESVNSTFNERTTIVRTGSIDLDVPVSVPWFEAWRDTFLSIQFPSDHEFTKHFLACMIVVSTMDDNPLEKIQQIGAQLNLSVPGKLPKWFNNNALRYYILVHDTIQDDKKKAEDIFTEMKNIYGPNNCFFLQMNSRPFSGSDDNTHLPDPWSQFIVKHSDLSSNSDQDSSPRTPADTMGVSSMPSAVNTEQEKSTSQAGTPVAPRNFALLTPDKSENISLSSELSDSQIVHLEVGQEAVPTSTIATIHPLSPENELPAKYNKFDSLKQHFDGTAPININVWADSPTHLTPQHGTRLSTEDLERLKSMMSEFCLKSLLPYVERQIGLLNDLISNKKGVSRSLFSATKRWFGTSKPGVPGSVPANAVIYTTESPELQLRRLGDLCFMFGHYSLAYQAYHNAKRDFAADQAWIYYAGALEMAALSAFMMDEMIKKTIEYMDDAITTYLNTCKMPQFATRATLLSAECLKNRGLYGEAAKQLIRMTSEDSDLRSALLLEQAAYCFISPKMVRKYAFHAVLAGHRFSKAGQKKHSLRCYKQAYQVYNNKGWTLAEDHIHFTIGRQAASLKQVAEAVLVFEKLLNASSKQPALQQAAFLREFVYIHSLAIQESKTPQTDLPILPLPLVEDNQIKVLLGPVIKPGNNIELVSQILSFSQDADDVRWSKLEEILLSKAQGTPPMIFKPTVTIYTNSSNNASKPNAVVNEPIYLCINLSNPLLIPLPLSNLKLLWSFDDEGCIFSNESSEEYEESLVETLKIDSVMLQPASKQSIVLSLKPKKIGQLKVLGLSYDLSNPVPATEQINSSPTNFVSGKRLFQIQGPKLKNIKEKRGISLYGTDLRLDINIVDKGPFMQITFTPLTQEMLCGELQCMEVTLKNIGNAPLKNIHLGSTNPKLFAFTNQEQDFKKGQMKKTDELVTKLILPPDKDDTLQVSDSFKMTLWVCAPHKKGNHRLDLLFYYENSELKSTPKHRLSRHSWHLTVLDSIQSSAIACRSATSKDNFSLLNLIVHIKNSNQVHDPFMNEIELIDMAFHSDSWILMKSADYANVKVQPQEMIHFLLKLSRKIGAVSNYTDVPLFKDNSESLDNIPYMKFIKKRHIIPLDANDTQSDNQQSRTQIENDPIASTMKLDSTVILRWKAKVTEGGVIIRNAIGQHYIDLHYLNKPYNYPTEKQVEPIEYSGRLRIFGPDINIPDSRTLAKKEQYSELECQKNLVWFYLKHSKQLTHDFSGNRICVVPVIINMQNNSQTNIYVKIDSIGTSSQNLLPNIKTQLYSPQASTSFRYAGQTSILCQLEPYGQCELQLQAVLPTSGTYDLSSRLEVSARIENKVEYTVQKWRMESVCIVSNTLALKN</sequence>
<accession>A0A7M7H7H0</accession>
<evidence type="ECO:0000259" key="2">
    <source>
        <dbReference type="Pfam" id="PF24542"/>
    </source>
</evidence>
<feature type="region of interest" description="Disordered" evidence="1">
    <location>
        <begin position="249"/>
        <end position="292"/>
    </location>
</feature>
<evidence type="ECO:0000259" key="3">
    <source>
        <dbReference type="Pfam" id="PF24544"/>
    </source>
</evidence>
<dbReference type="Pfam" id="PF24544">
    <property type="entry name" value="Ig_TPPC8_2nd"/>
    <property type="match status" value="1"/>
</dbReference>